<evidence type="ECO:0000256" key="1">
    <source>
        <dbReference type="ARBA" id="ARBA00022603"/>
    </source>
</evidence>
<dbReference type="InterPro" id="IPR029063">
    <property type="entry name" value="SAM-dependent_MTases_sf"/>
</dbReference>
<protein>
    <submittedName>
        <fullName evidence="4">DNA cytosine methyltransferase</fullName>
    </submittedName>
</protein>
<dbReference type="Proteomes" id="UP001604282">
    <property type="component" value="Unassembled WGS sequence"/>
</dbReference>
<keyword evidence="1 4" id="KW-0489">Methyltransferase</keyword>
<accession>A0ABW7C367</accession>
<evidence type="ECO:0000313" key="4">
    <source>
        <dbReference type="EMBL" id="MFG3193547.1"/>
    </source>
</evidence>
<comment type="caution">
    <text evidence="4">The sequence shown here is derived from an EMBL/GenBank/DDBJ whole genome shotgun (WGS) entry which is preliminary data.</text>
</comment>
<dbReference type="Pfam" id="PF00145">
    <property type="entry name" value="DNA_methylase"/>
    <property type="match status" value="1"/>
</dbReference>
<evidence type="ECO:0000256" key="3">
    <source>
        <dbReference type="ARBA" id="ARBA00022747"/>
    </source>
</evidence>
<proteinExistence type="predicted"/>
<keyword evidence="3" id="KW-0680">Restriction system</keyword>
<dbReference type="GO" id="GO:0008168">
    <property type="term" value="F:methyltransferase activity"/>
    <property type="evidence" value="ECO:0007669"/>
    <property type="project" value="UniProtKB-KW"/>
</dbReference>
<keyword evidence="2" id="KW-0808">Transferase</keyword>
<evidence type="ECO:0000313" key="5">
    <source>
        <dbReference type="Proteomes" id="UP001604282"/>
    </source>
</evidence>
<sequence>MTVTTRDRGALVEPALPVEDCGFRMLQAEEYAAAMAFPETYRWQGSKRDRVRMAGNAVPCNMARDLVACAVESIS</sequence>
<keyword evidence="5" id="KW-1185">Reference proteome</keyword>
<dbReference type="RefSeq" id="WP_229883698.1">
    <property type="nucleotide sequence ID" value="NZ_BMVV01000016.1"/>
</dbReference>
<evidence type="ECO:0000256" key="2">
    <source>
        <dbReference type="ARBA" id="ARBA00022679"/>
    </source>
</evidence>
<dbReference type="GO" id="GO:0032259">
    <property type="term" value="P:methylation"/>
    <property type="evidence" value="ECO:0007669"/>
    <property type="project" value="UniProtKB-KW"/>
</dbReference>
<reference evidence="4 5" key="1">
    <citation type="submission" date="2024-10" db="EMBL/GenBank/DDBJ databases">
        <title>The Natural Products Discovery Center: Release of the First 8490 Sequenced Strains for Exploring Actinobacteria Biosynthetic Diversity.</title>
        <authorList>
            <person name="Kalkreuter E."/>
            <person name="Kautsar S.A."/>
            <person name="Yang D."/>
            <person name="Bader C.D."/>
            <person name="Teijaro C.N."/>
            <person name="Fluegel L."/>
            <person name="Davis C.M."/>
            <person name="Simpson J.R."/>
            <person name="Lauterbach L."/>
            <person name="Steele A.D."/>
            <person name="Gui C."/>
            <person name="Meng S."/>
            <person name="Li G."/>
            <person name="Viehrig K."/>
            <person name="Ye F."/>
            <person name="Su P."/>
            <person name="Kiefer A.F."/>
            <person name="Nichols A."/>
            <person name="Cepeda A.J."/>
            <person name="Yan W."/>
            <person name="Fan B."/>
            <person name="Jiang Y."/>
            <person name="Adhikari A."/>
            <person name="Zheng C.-J."/>
            <person name="Schuster L."/>
            <person name="Cowan T.M."/>
            <person name="Smanski M.J."/>
            <person name="Chevrette M.G."/>
            <person name="De Carvalho L.P.S."/>
            <person name="Shen B."/>
        </authorList>
    </citation>
    <scope>NUCLEOTIDE SEQUENCE [LARGE SCALE GENOMIC DNA]</scope>
    <source>
        <strain evidence="4 5">NPDC048229</strain>
    </source>
</reference>
<gene>
    <name evidence="4" type="ORF">ACGFYS_31980</name>
</gene>
<name>A0ABW7C367_9ACTN</name>
<dbReference type="InterPro" id="IPR001525">
    <property type="entry name" value="C5_MeTfrase"/>
</dbReference>
<dbReference type="EMBL" id="JBICZW010000031">
    <property type="protein sequence ID" value="MFG3193547.1"/>
    <property type="molecule type" value="Genomic_DNA"/>
</dbReference>
<dbReference type="SUPFAM" id="SSF53335">
    <property type="entry name" value="S-adenosyl-L-methionine-dependent methyltransferases"/>
    <property type="match status" value="1"/>
</dbReference>
<dbReference type="Gene3D" id="3.90.120.10">
    <property type="entry name" value="DNA Methylase, subunit A, domain 2"/>
    <property type="match status" value="1"/>
</dbReference>
<organism evidence="4 5">
    <name type="scientific">Streptomyces omiyaensis</name>
    <dbReference type="NCBI Taxonomy" id="68247"/>
    <lineage>
        <taxon>Bacteria</taxon>
        <taxon>Bacillati</taxon>
        <taxon>Actinomycetota</taxon>
        <taxon>Actinomycetes</taxon>
        <taxon>Kitasatosporales</taxon>
        <taxon>Streptomycetaceae</taxon>
        <taxon>Streptomyces</taxon>
    </lineage>
</organism>